<dbReference type="KEGG" id="gla:GL50803_00104232"/>
<comment type="caution">
    <text evidence="1">The sequence shown here is derived from an EMBL/GenBank/DDBJ whole genome shotgun (WGS) entry which is preliminary data.</text>
</comment>
<organism evidence="1 2">
    <name type="scientific">Giardia intestinalis (strain ATCC 50803 / WB clone C6)</name>
    <name type="common">Giardia lamblia</name>
    <dbReference type="NCBI Taxonomy" id="184922"/>
    <lineage>
        <taxon>Eukaryota</taxon>
        <taxon>Metamonada</taxon>
        <taxon>Diplomonadida</taxon>
        <taxon>Hexamitidae</taxon>
        <taxon>Giardiinae</taxon>
        <taxon>Giardia</taxon>
    </lineage>
</organism>
<dbReference type="EMBL" id="AACB03000002">
    <property type="protein sequence ID" value="KAE8304524.1"/>
    <property type="molecule type" value="Genomic_DNA"/>
</dbReference>
<evidence type="ECO:0000313" key="1">
    <source>
        <dbReference type="EMBL" id="KAE8304524.1"/>
    </source>
</evidence>
<name>A8BV22_GIAIC</name>
<dbReference type="GeneID" id="5697576"/>
<dbReference type="HOGENOM" id="CLU_646313_0_0_1"/>
<keyword evidence="2" id="KW-1185">Reference proteome</keyword>
<dbReference type="Proteomes" id="UP000001548">
    <property type="component" value="Unassembled WGS sequence"/>
</dbReference>
<accession>A8BV22</accession>
<dbReference type="RefSeq" id="XP_001704706.1">
    <property type="nucleotide sequence ID" value="XM_001704654.1"/>
</dbReference>
<reference evidence="1 2" key="1">
    <citation type="journal article" date="2007" name="Science">
        <title>Genomic minimalism in the early diverging intestinal parasite Giardia lamblia.</title>
        <authorList>
            <person name="Morrison H.G."/>
            <person name="McArthur A.G."/>
            <person name="Gillin F.D."/>
            <person name="Aley S.B."/>
            <person name="Adam R.D."/>
            <person name="Olsen G.J."/>
            <person name="Best A.A."/>
            <person name="Cande W.Z."/>
            <person name="Chen F."/>
            <person name="Cipriano M.J."/>
            <person name="Davids B.J."/>
            <person name="Dawson S.C."/>
            <person name="Elmendorf H.G."/>
            <person name="Hehl A.B."/>
            <person name="Holder M.E."/>
            <person name="Huse S.M."/>
            <person name="Kim U.U."/>
            <person name="Lasek-Nesselquist E."/>
            <person name="Manning G."/>
            <person name="Nigam A."/>
            <person name="Nixon J.E."/>
            <person name="Palm D."/>
            <person name="Passamaneck N.E."/>
            <person name="Prabhu A."/>
            <person name="Reich C.I."/>
            <person name="Reiner D.S."/>
            <person name="Samuelson J."/>
            <person name="Svard S.G."/>
            <person name="Sogin M.L."/>
        </authorList>
    </citation>
    <scope>NUCLEOTIDE SEQUENCE [LARGE SCALE GENOMIC DNA]</scope>
    <source>
        <strain evidence="1 2">WB C6</strain>
    </source>
</reference>
<protein>
    <submittedName>
        <fullName evidence="1">Uncharacterized protein</fullName>
    </submittedName>
</protein>
<proteinExistence type="predicted"/>
<dbReference type="AlphaFoldDB" id="A8BV22"/>
<evidence type="ECO:0000313" key="2">
    <source>
        <dbReference type="Proteomes" id="UP000001548"/>
    </source>
</evidence>
<dbReference type="VEuPathDB" id="GiardiaDB:GL50803_104232"/>
<sequence>MLASSLRSLMANYHATGGVVQDAELLALSDGLLEDARRSPASCAFAASLATRTAGEGPERLERIVLLSDLQLGVEQSYVLWILDLQPESSECVLNWPTTRLLLCLVCAHLLDATTFGAALAELCVIGGVDTVRDVLTAPLGTGAAPFLSVYACGTALLCMLLGFGKGCGDPFSACLPLLEILRADACAFTAHRAASSANPRLPPTDPAAFPRLLTASDTFQVLLTCRRARKLAGADSLMCRLSDVQAVTDRINGVATMELRGATALVGLFSTCIAPDSLAALVANRGSHFCRLAAGLGPPNQIEEQWFGSVFEVLLFLHFLCAQVTRWFLPELQGAVNVFERSRRLIATSQSDPNYATVGRCERQGNGASIMFRWRADESSSSLLIWSSIQLRTGLSTGGRLLSPEGVNRLTKLKEILAEAEQAF</sequence>
<gene>
    <name evidence="1" type="ORF">GL50803_00104232</name>
</gene>